<evidence type="ECO:0000256" key="19">
    <source>
        <dbReference type="ARBA" id="ARBA00023224"/>
    </source>
</evidence>
<feature type="transmembrane region" description="Helical" evidence="30">
    <location>
        <begin position="775"/>
        <end position="801"/>
    </location>
</feature>
<accession>L9JBT3</accession>
<evidence type="ECO:0000256" key="27">
    <source>
        <dbReference type="ARBA" id="ARBA00083509"/>
    </source>
</evidence>
<evidence type="ECO:0000256" key="1">
    <source>
        <dbReference type="ARBA" id="ARBA00004138"/>
    </source>
</evidence>
<keyword evidence="11" id="KW-0732">Signal</keyword>
<dbReference type="PANTHER" id="PTHR11309:SF35">
    <property type="entry name" value="PROTEIN SMOOTHENED"/>
    <property type="match status" value="1"/>
</dbReference>
<feature type="domain" description="FZ" evidence="31">
    <location>
        <begin position="391"/>
        <end position="507"/>
    </location>
</feature>
<dbReference type="GO" id="GO:0005886">
    <property type="term" value="C:plasma membrane"/>
    <property type="evidence" value="ECO:0007669"/>
    <property type="project" value="UniProtKB-SubCell"/>
</dbReference>
<feature type="transmembrane region" description="Helical" evidence="30">
    <location>
        <begin position="592"/>
        <end position="615"/>
    </location>
</feature>
<evidence type="ECO:0000256" key="18">
    <source>
        <dbReference type="ARBA" id="ARBA00023180"/>
    </source>
</evidence>
<dbReference type="InterPro" id="IPR000539">
    <property type="entry name" value="Frizzled/Smoothened_7TM"/>
</dbReference>
<dbReference type="SUPFAM" id="SSF48652">
    <property type="entry name" value="Tetraspanin"/>
    <property type="match status" value="1"/>
</dbReference>
<feature type="compositionally biased region" description="Basic residues" evidence="29">
    <location>
        <begin position="996"/>
        <end position="1006"/>
    </location>
</feature>
<dbReference type="SMART" id="SM01330">
    <property type="entry name" value="Frizzled"/>
    <property type="match status" value="1"/>
</dbReference>
<dbReference type="Gene3D" id="1.20.1070.10">
    <property type="entry name" value="Rhodopsin 7-helix transmembrane proteins"/>
    <property type="match status" value="1"/>
</dbReference>
<protein>
    <recommendedName>
        <fullName evidence="21">Protein smoothened</fullName>
    </recommendedName>
    <alternativeName>
        <fullName evidence="26">Penumbra</fullName>
    </alternativeName>
    <alternativeName>
        <fullName evidence="27">Proerythroblast new membrane</fullName>
    </alternativeName>
    <alternativeName>
        <fullName evidence="22">Tetraspanin-33</fullName>
    </alternativeName>
</protein>
<keyword evidence="7" id="KW-0217">Developmental protein</keyword>
<feature type="transmembrane region" description="Helical" evidence="30">
    <location>
        <begin position="21"/>
        <end position="46"/>
    </location>
</feature>
<feature type="transmembrane region" description="Helical" evidence="30">
    <location>
        <begin position="636"/>
        <end position="665"/>
    </location>
</feature>
<evidence type="ECO:0000256" key="28">
    <source>
        <dbReference type="PROSITE-ProRule" id="PRU00090"/>
    </source>
</evidence>
<evidence type="ECO:0000259" key="31">
    <source>
        <dbReference type="PROSITE" id="PS50038"/>
    </source>
</evidence>
<keyword evidence="10 30" id="KW-0812">Transmembrane</keyword>
<dbReference type="Gene3D" id="3.30.70.330">
    <property type="match status" value="1"/>
</dbReference>
<feature type="transmembrane region" description="Helical" evidence="30">
    <location>
        <begin position="728"/>
        <end position="755"/>
    </location>
</feature>
<dbReference type="InterPro" id="IPR017981">
    <property type="entry name" value="GPCR_2-like_7TM"/>
</dbReference>
<sequence>MARRPGAPAAYGEEFTFVSPLVKYLLFFFNMLFWVISMVMVAVGVYARLMKHAEAALACLAVDPAILLIVVGVLMFLLTFCGCIGSLRENICLLQTFSLCLTVVFLLQLAAGVLGFVFSDKARGKVSEIINNAIVHYRDDLDLQNLIDFGQKKMVPNAKKEAPAPPKAEAKAEALKAKKAALKGVHSHKKKKIHTSPIFRRPKTLWLRKRPKHPGKSAPRRNKLDHSAVIKFPLTAQSAMKKIEDNNTLVFVMDVKATSTSCCGGISYKDWSLNMYFNCSEDNPSRERCSVPYSCCLPTPNQAVINTMCGQGMQALDYLEASKVIYTNGCIDKLVNWIHSNLFLLGGVALGLAIPQLVGILLSQILVNQIKDQIKLQLYNQQHRADPCHCGRAAPCEPLRFNVCLGSALPYGATSTLLAGDSDSQEEAHGKLVLWSGLRNAPRCWAVIQPLLCAVYMPKCENDRVELPSRTLCQATRGPCAIVERERGWPDFLRCTPDHFPEGCPNEVQNIKFNSSGQCEAPLVRTDNPKSWYEDVEGCGIQCQNPLFTEAEHQDMHSYIATFGAVTGLCTLFTLATFVADWRNSNRYPAVILFYVNACFFVGSIGWLAQFMVGARREIVCRADGTMRLGEPTSNETLSCVIIFVIVYYALMAGVVWFVVLTYAWHTSFKALGTTYQPLSGKTSYFHLLTWSLPFVLTVAILAVAQVDGDSVSGICFVGYKNYRYRAGFVLAPIGLVLIVGGYFLIRGVMTLFSIKSNHPGLLSEKAASKINETMLRLGIFGFLAFGFVLITFSCHFYDFFNQAEWERSFRDYVLCQANVTIGLPTKKPIPDCEIKNRPSLLVEKINLFAMFGTGIAMSTWVWTKATLLIWRRTWCRLTGQSDDEPKRIKKSKMIAKAFSKRRELLQNPGQELSFSLHTVSHDGPVAGLAFDLNEPSADVSSAWAQHVTKMVARRGAILPQDVSVTPVATPVPPEEQANLWLVEAEISPELEKRLGRKKKRRKRKKEVCPLVPPPELQHATPAPARSAVPRLPQLPRQKCLVATGSWGAGDSCRQGAWTLISNPFCPEPSPLQDPFLPSAPAPTAWAQGRRQGLGPIHSRINLMEAELMDADSDF</sequence>
<evidence type="ECO:0000256" key="16">
    <source>
        <dbReference type="ARBA" id="ARBA00023157"/>
    </source>
</evidence>
<evidence type="ECO:0000256" key="15">
    <source>
        <dbReference type="ARBA" id="ARBA00023136"/>
    </source>
</evidence>
<evidence type="ECO:0000256" key="4">
    <source>
        <dbReference type="ARBA" id="ARBA00004651"/>
    </source>
</evidence>
<organism evidence="33 34">
    <name type="scientific">Tupaia chinensis</name>
    <name type="common">Chinese tree shrew</name>
    <name type="synonym">Tupaia belangeri chinensis</name>
    <dbReference type="NCBI Taxonomy" id="246437"/>
    <lineage>
        <taxon>Eukaryota</taxon>
        <taxon>Metazoa</taxon>
        <taxon>Chordata</taxon>
        <taxon>Craniata</taxon>
        <taxon>Vertebrata</taxon>
        <taxon>Euteleostomi</taxon>
        <taxon>Mammalia</taxon>
        <taxon>Eutheria</taxon>
        <taxon>Euarchontoglires</taxon>
        <taxon>Scandentia</taxon>
        <taxon>Tupaiidae</taxon>
        <taxon>Tupaia</taxon>
    </lineage>
</organism>
<evidence type="ECO:0000256" key="12">
    <source>
        <dbReference type="ARBA" id="ARBA00022949"/>
    </source>
</evidence>
<feature type="transmembrane region" description="Helical" evidence="30">
    <location>
        <begin position="99"/>
        <end position="118"/>
    </location>
</feature>
<dbReference type="Pfam" id="PF00335">
    <property type="entry name" value="Tetraspanin"/>
    <property type="match status" value="1"/>
</dbReference>
<dbReference type="EMBL" id="KB321076">
    <property type="protein sequence ID" value="ELW48030.1"/>
    <property type="molecule type" value="Genomic_DNA"/>
</dbReference>
<dbReference type="GO" id="GO:0005737">
    <property type="term" value="C:cytoplasm"/>
    <property type="evidence" value="ECO:0007669"/>
    <property type="project" value="UniProtKB-SubCell"/>
</dbReference>
<evidence type="ECO:0000256" key="24">
    <source>
        <dbReference type="ARBA" id="ARBA00059396"/>
    </source>
</evidence>
<dbReference type="PROSITE" id="PS50038">
    <property type="entry name" value="FZ"/>
    <property type="match status" value="1"/>
</dbReference>
<evidence type="ECO:0000313" key="34">
    <source>
        <dbReference type="Proteomes" id="UP000011518"/>
    </source>
</evidence>
<dbReference type="GO" id="GO:0030425">
    <property type="term" value="C:dendrite"/>
    <property type="evidence" value="ECO:0007669"/>
    <property type="project" value="TreeGrafter"/>
</dbReference>
<dbReference type="Pfam" id="PF01392">
    <property type="entry name" value="Fz"/>
    <property type="match status" value="1"/>
</dbReference>
<dbReference type="GO" id="GO:0007389">
    <property type="term" value="P:pattern specification process"/>
    <property type="evidence" value="ECO:0007669"/>
    <property type="project" value="TreeGrafter"/>
</dbReference>
<evidence type="ECO:0000256" key="13">
    <source>
        <dbReference type="ARBA" id="ARBA00022989"/>
    </source>
</evidence>
<dbReference type="CDD" id="cd07451">
    <property type="entry name" value="CRD_SMO"/>
    <property type="match status" value="1"/>
</dbReference>
<dbReference type="InterPro" id="IPR041771">
    <property type="entry name" value="SMO_CRD"/>
</dbReference>
<dbReference type="GO" id="GO:0009888">
    <property type="term" value="P:tissue development"/>
    <property type="evidence" value="ECO:0007669"/>
    <property type="project" value="UniProtKB-ARBA"/>
</dbReference>
<dbReference type="GO" id="GO:0007417">
    <property type="term" value="P:central nervous system development"/>
    <property type="evidence" value="ECO:0007669"/>
    <property type="project" value="TreeGrafter"/>
</dbReference>
<evidence type="ECO:0000256" key="11">
    <source>
        <dbReference type="ARBA" id="ARBA00022729"/>
    </source>
</evidence>
<comment type="subcellular location">
    <subcellularLocation>
        <location evidence="3">Cell junction</location>
        <location evidence="3">Adherens junction</location>
    </subcellularLocation>
    <subcellularLocation>
        <location evidence="4">Cell membrane</location>
        <topology evidence="4">Multi-pass membrane protein</topology>
    </subcellularLocation>
    <subcellularLocation>
        <location evidence="1">Cell projection</location>
        <location evidence="1">Cilium</location>
    </subcellularLocation>
    <subcellularLocation>
        <location evidence="2">Cytoplasm</location>
    </subcellularLocation>
</comment>
<dbReference type="PRINTS" id="PR00489">
    <property type="entry name" value="FRIZZLED"/>
</dbReference>
<feature type="transmembrane region" description="Helical" evidence="30">
    <location>
        <begin position="559"/>
        <end position="580"/>
    </location>
</feature>
<dbReference type="SUPFAM" id="SSF63501">
    <property type="entry name" value="Frizzled cysteine-rich domain"/>
    <property type="match status" value="1"/>
</dbReference>
<evidence type="ECO:0000256" key="7">
    <source>
        <dbReference type="ARBA" id="ARBA00022473"/>
    </source>
</evidence>
<dbReference type="FunFam" id="1.20.1070.10:FF:000068">
    <property type="entry name" value="Smoothened, frizzled class receptor"/>
    <property type="match status" value="1"/>
</dbReference>
<dbReference type="GO" id="GO:0005113">
    <property type="term" value="F:patched binding"/>
    <property type="evidence" value="ECO:0007669"/>
    <property type="project" value="TreeGrafter"/>
</dbReference>
<dbReference type="SMART" id="SM00063">
    <property type="entry name" value="FRI"/>
    <property type="match status" value="1"/>
</dbReference>
<dbReference type="InParanoid" id="L9JBT3"/>
<evidence type="ECO:0000256" key="2">
    <source>
        <dbReference type="ARBA" id="ARBA00004496"/>
    </source>
</evidence>
<dbReference type="InterPro" id="IPR036790">
    <property type="entry name" value="Frizzled_dom_sf"/>
</dbReference>
<proteinExistence type="inferred from homology"/>
<dbReference type="GO" id="GO:0007224">
    <property type="term" value="P:smoothened signaling pathway"/>
    <property type="evidence" value="ECO:0007669"/>
    <property type="project" value="TreeGrafter"/>
</dbReference>
<comment type="subunit">
    <text evidence="25">Homodimer; disulfide-linked. Interacts (via extracellular domain) with ADAM10 (via extracellular domain). Interacts (via cytoplasmic domain) with PLEKHA7 (via WW domains); the interaction is dependent on PDZD11 being bound to PLEKHA7 and facilitates the docking of ADAM10 to zonula adherens.</text>
</comment>
<dbReference type="eggNOG" id="KOG3577">
    <property type="taxonomic scope" value="Eukaryota"/>
</dbReference>
<evidence type="ECO:0000256" key="14">
    <source>
        <dbReference type="ARBA" id="ARBA00023040"/>
    </source>
</evidence>
<evidence type="ECO:0000256" key="23">
    <source>
        <dbReference type="ARBA" id="ARBA00054973"/>
    </source>
</evidence>
<dbReference type="STRING" id="246437.L9JBT3"/>
<evidence type="ECO:0000256" key="3">
    <source>
        <dbReference type="ARBA" id="ARBA00004536"/>
    </source>
</evidence>
<comment type="function">
    <text evidence="24">G protein-coupled receptor which associates with the patched protein (PTCH) to transduce hedgehog protein signaling. Binding of sonic hedgehog (SHH) to its receptor patched prevents inhibition of smoothened (SMO) by patched. When active, SMO binds to and sequesters protein kinase A catalytic subunit PRKACA at the cell membrane, preventing PRKACA-mediated phosphorylation of GLI transcription factors which releases the GLI proteins from PRKACA-mediated inhibition and allows for transcriptional activation of hedgehog pathway target genes. Required for the accumulation of KIF7, GLI2 and GLI3 in the cilia. Interacts with DLG5 at the ciliary base to induce the accumulation of KIF7 and GLI2 at the ciliary tip for GLI2 activation.</text>
</comment>
<evidence type="ECO:0000256" key="10">
    <source>
        <dbReference type="ARBA" id="ARBA00022692"/>
    </source>
</evidence>
<feature type="transmembrane region" description="Helical" evidence="30">
    <location>
        <begin position="846"/>
        <end position="864"/>
    </location>
</feature>
<feature type="domain" description="G-protein coupled receptors family 2 profile 2" evidence="32">
    <location>
        <begin position="557"/>
        <end position="819"/>
    </location>
</feature>
<evidence type="ECO:0000256" key="22">
    <source>
        <dbReference type="ARBA" id="ARBA00040369"/>
    </source>
</evidence>
<dbReference type="PROSITE" id="PS50261">
    <property type="entry name" value="G_PROTEIN_RECEP_F2_4"/>
    <property type="match status" value="1"/>
</dbReference>
<dbReference type="FunCoup" id="L9JBT3">
    <property type="interactions" value="425"/>
</dbReference>
<comment type="similarity">
    <text evidence="6">Belongs to the G-protein coupled receptor Fz/Smo family.</text>
</comment>
<keyword evidence="14" id="KW-0297">G-protein coupled receptor</keyword>
<comment type="similarity">
    <text evidence="5">Belongs to the tetraspanin (TM4SF) family.</text>
</comment>
<keyword evidence="34" id="KW-1185">Reference proteome</keyword>
<dbReference type="Proteomes" id="UP000011518">
    <property type="component" value="Unassembled WGS sequence"/>
</dbReference>
<feature type="transmembrane region" description="Helical" evidence="30">
    <location>
        <begin position="66"/>
        <end position="87"/>
    </location>
</feature>
<dbReference type="GO" id="GO:0071679">
    <property type="term" value="P:commissural neuron axon guidance"/>
    <property type="evidence" value="ECO:0007669"/>
    <property type="project" value="TreeGrafter"/>
</dbReference>
<dbReference type="PANTHER" id="PTHR11309">
    <property type="entry name" value="FRIZZLED"/>
    <property type="match status" value="1"/>
</dbReference>
<dbReference type="GO" id="GO:0046930">
    <property type="term" value="C:pore complex"/>
    <property type="evidence" value="ECO:0007669"/>
    <property type="project" value="UniProtKB-ARBA"/>
</dbReference>
<evidence type="ECO:0000256" key="25">
    <source>
        <dbReference type="ARBA" id="ARBA00065620"/>
    </source>
</evidence>
<dbReference type="AlphaFoldDB" id="L9JBT3"/>
<dbReference type="GO" id="GO:0072659">
    <property type="term" value="P:protein localization to plasma membrane"/>
    <property type="evidence" value="ECO:0007669"/>
    <property type="project" value="UniProtKB-ARBA"/>
</dbReference>
<evidence type="ECO:0000256" key="17">
    <source>
        <dbReference type="ARBA" id="ARBA00023170"/>
    </source>
</evidence>
<dbReference type="GO" id="GO:0004930">
    <property type="term" value="F:G protein-coupled receptor activity"/>
    <property type="evidence" value="ECO:0007669"/>
    <property type="project" value="UniProtKB-KW"/>
</dbReference>
<comment type="caution">
    <text evidence="28">Lacks conserved residue(s) required for the propagation of feature annotation.</text>
</comment>
<feature type="transmembrane region" description="Helical" evidence="30">
    <location>
        <begin position="685"/>
        <end position="707"/>
    </location>
</feature>
<keyword evidence="15 30" id="KW-0472">Membrane</keyword>
<evidence type="ECO:0000256" key="29">
    <source>
        <dbReference type="SAM" id="MobiDB-lite"/>
    </source>
</evidence>
<dbReference type="InterPro" id="IPR020067">
    <property type="entry name" value="Frizzled_dom"/>
</dbReference>
<dbReference type="InterPro" id="IPR008952">
    <property type="entry name" value="Tetraspanin_EC2_sf"/>
</dbReference>
<dbReference type="Pfam" id="PF03939">
    <property type="entry name" value="Ribosomal_L23eN"/>
    <property type="match status" value="1"/>
</dbReference>
<evidence type="ECO:0000256" key="5">
    <source>
        <dbReference type="ARBA" id="ARBA00006840"/>
    </source>
</evidence>
<dbReference type="InterPro" id="IPR005633">
    <property type="entry name" value="Ribosomal_uL23_N"/>
</dbReference>
<dbReference type="InterPro" id="IPR018499">
    <property type="entry name" value="Tetraspanin/Peripherin"/>
</dbReference>
<keyword evidence="9" id="KW-0963">Cytoplasm</keyword>
<evidence type="ECO:0000313" key="33">
    <source>
        <dbReference type="EMBL" id="ELW48030.1"/>
    </source>
</evidence>
<keyword evidence="13 30" id="KW-1133">Transmembrane helix</keyword>
<name>L9JBT3_TUPCH</name>
<keyword evidence="16" id="KW-1015">Disulfide bond</keyword>
<keyword evidence="20" id="KW-0966">Cell projection</keyword>
<feature type="region of interest" description="Disordered" evidence="29">
    <location>
        <begin position="996"/>
        <end position="1026"/>
    </location>
</feature>
<reference evidence="34" key="1">
    <citation type="submission" date="2012-07" db="EMBL/GenBank/DDBJ databases">
        <title>Genome of the Chinese tree shrew, a rising model animal genetically related to primates.</title>
        <authorList>
            <person name="Zhang G."/>
            <person name="Fan Y."/>
            <person name="Yao Y."/>
            <person name="Huang Z."/>
        </authorList>
    </citation>
    <scope>NUCLEOTIDE SEQUENCE [LARGE SCALE GENOMIC DNA]</scope>
</reference>
<evidence type="ECO:0000256" key="21">
    <source>
        <dbReference type="ARBA" id="ARBA00035037"/>
    </source>
</evidence>
<gene>
    <name evidence="33" type="ORF">TREES_T100001058</name>
</gene>
<dbReference type="CDD" id="cd15030">
    <property type="entry name" value="7tmF_SMO_homolog"/>
    <property type="match status" value="1"/>
</dbReference>
<dbReference type="FunFam" id="1.10.1450.10:FF:000007">
    <property type="entry name" value="Tetraspanin"/>
    <property type="match status" value="1"/>
</dbReference>
<dbReference type="GO" id="GO:0046931">
    <property type="term" value="P:pore complex assembly"/>
    <property type="evidence" value="ECO:0007669"/>
    <property type="project" value="UniProtKB-ARBA"/>
</dbReference>
<dbReference type="GO" id="GO:0005929">
    <property type="term" value="C:cilium"/>
    <property type="evidence" value="ECO:0007669"/>
    <property type="project" value="UniProtKB-SubCell"/>
</dbReference>
<evidence type="ECO:0000256" key="8">
    <source>
        <dbReference type="ARBA" id="ARBA00022475"/>
    </source>
</evidence>
<keyword evidence="19" id="KW-0807">Transducer</keyword>
<evidence type="ECO:0000259" key="32">
    <source>
        <dbReference type="PROSITE" id="PS50261"/>
    </source>
</evidence>
<dbReference type="InterPro" id="IPR035683">
    <property type="entry name" value="SMO_7TM"/>
</dbReference>
<dbReference type="FunFam" id="1.10.2000.10:FF:000010">
    <property type="entry name" value="Smoothened, frizzled class receptor"/>
    <property type="match status" value="1"/>
</dbReference>
<dbReference type="Gene3D" id="1.10.2000.10">
    <property type="entry name" value="Frizzled cysteine-rich domain"/>
    <property type="match status" value="1"/>
</dbReference>
<comment type="function">
    <text evidence="23">Part of TspanC8 subgroup, composed of 6 members that interact with the transmembrane metalloprotease ADAM10. This interaction is required for ADAM10 exit from the endoplasmic reticulum and for enzymatic maturation and trafficking to the cell surface as well as substrate specificity. Different TspanC8/ADAM10 complexes have distinct substrates. Plays an important role in normal erythropoiesis. It has a role in the differentiation of erythroid progenitors. Negatively regulates ligand-induced Notch activity probably by regulating ADAM10 activity. Mediates docking of ADAM10 to zonula adherens by interacting with ADAM10 and, in a PDZD11-dependent manner, with the zonula adherens protein PLEKHA7.</text>
</comment>
<evidence type="ECO:0000256" key="20">
    <source>
        <dbReference type="ARBA" id="ARBA00023273"/>
    </source>
</evidence>
<dbReference type="CDD" id="cd03158">
    <property type="entry name" value="penumbra_like_LEL"/>
    <property type="match status" value="1"/>
</dbReference>
<dbReference type="Pfam" id="PF01534">
    <property type="entry name" value="Frizzled"/>
    <property type="match status" value="1"/>
</dbReference>
<dbReference type="GO" id="GO:0051604">
    <property type="term" value="P:protein maturation"/>
    <property type="evidence" value="ECO:0007669"/>
    <property type="project" value="UniProtKB-ARBA"/>
</dbReference>
<dbReference type="GO" id="GO:0005912">
    <property type="term" value="C:adherens junction"/>
    <property type="evidence" value="ECO:0007669"/>
    <property type="project" value="UniProtKB-SubCell"/>
</dbReference>
<keyword evidence="17" id="KW-0675">Receptor</keyword>
<reference evidence="34" key="2">
    <citation type="journal article" date="2013" name="Nat. Commun.">
        <title>Genome of the Chinese tree shrew.</title>
        <authorList>
            <person name="Fan Y."/>
            <person name="Huang Z.Y."/>
            <person name="Cao C.C."/>
            <person name="Chen C.S."/>
            <person name="Chen Y.X."/>
            <person name="Fan D.D."/>
            <person name="He J."/>
            <person name="Hou H.L."/>
            <person name="Hu L."/>
            <person name="Hu X.T."/>
            <person name="Jiang X.T."/>
            <person name="Lai R."/>
            <person name="Lang Y.S."/>
            <person name="Liang B."/>
            <person name="Liao S.G."/>
            <person name="Mu D."/>
            <person name="Ma Y.Y."/>
            <person name="Niu Y.Y."/>
            <person name="Sun X.Q."/>
            <person name="Xia J.Q."/>
            <person name="Xiao J."/>
            <person name="Xiong Z.Q."/>
            <person name="Xu L."/>
            <person name="Yang L."/>
            <person name="Zhang Y."/>
            <person name="Zhao W."/>
            <person name="Zhao X.D."/>
            <person name="Zheng Y.T."/>
            <person name="Zhou J.M."/>
            <person name="Zhu Y.B."/>
            <person name="Zhang G.J."/>
            <person name="Wang J."/>
            <person name="Yao Y.G."/>
        </authorList>
    </citation>
    <scope>NUCLEOTIDE SEQUENCE [LARGE SCALE GENOMIC DNA]</scope>
</reference>
<dbReference type="GO" id="GO:0019899">
    <property type="term" value="F:enzyme binding"/>
    <property type="evidence" value="ECO:0007669"/>
    <property type="project" value="UniProtKB-ARBA"/>
</dbReference>
<evidence type="ECO:0000256" key="9">
    <source>
        <dbReference type="ARBA" id="ARBA00022490"/>
    </source>
</evidence>
<evidence type="ECO:0000256" key="26">
    <source>
        <dbReference type="ARBA" id="ARBA00082828"/>
    </source>
</evidence>
<keyword evidence="12" id="KW-0965">Cell junction</keyword>
<keyword evidence="18" id="KW-0325">Glycoprotein</keyword>
<evidence type="ECO:0000256" key="6">
    <source>
        <dbReference type="ARBA" id="ARBA00008077"/>
    </source>
</evidence>
<dbReference type="InterPro" id="IPR012677">
    <property type="entry name" value="Nucleotide-bd_a/b_plait_sf"/>
</dbReference>
<dbReference type="InterPro" id="IPR015526">
    <property type="entry name" value="Frizzled/SFRP"/>
</dbReference>
<evidence type="ECO:0000256" key="30">
    <source>
        <dbReference type="SAM" id="Phobius"/>
    </source>
</evidence>
<keyword evidence="8" id="KW-1003">Cell membrane</keyword>